<evidence type="ECO:0000259" key="3">
    <source>
        <dbReference type="Pfam" id="PF01590"/>
    </source>
</evidence>
<reference evidence="5" key="1">
    <citation type="journal article" date="2019" name="Int. J. Syst. Evol. Microbiol.">
        <title>The Global Catalogue of Microorganisms (GCM) 10K type strain sequencing project: providing services to taxonomists for standard genome sequencing and annotation.</title>
        <authorList>
            <consortium name="The Broad Institute Genomics Platform"/>
            <consortium name="The Broad Institute Genome Sequencing Center for Infectious Disease"/>
            <person name="Wu L."/>
            <person name="Ma J."/>
        </authorList>
    </citation>
    <scope>NUCLEOTIDE SEQUENCE [LARGE SCALE GENOMIC DNA]</scope>
    <source>
        <strain evidence="5">KCTC 52660</strain>
    </source>
</reference>
<dbReference type="Gene3D" id="2.40.30.170">
    <property type="match status" value="1"/>
</dbReference>
<dbReference type="PANTHER" id="PTHR32347">
    <property type="entry name" value="EFFLUX SYSTEM COMPONENT YKNX-RELATED"/>
    <property type="match status" value="1"/>
</dbReference>
<dbReference type="SUPFAM" id="SSF111369">
    <property type="entry name" value="HlyD-like secretion proteins"/>
    <property type="match status" value="1"/>
</dbReference>
<dbReference type="Gene3D" id="2.40.50.100">
    <property type="match status" value="1"/>
</dbReference>
<evidence type="ECO:0000313" key="4">
    <source>
        <dbReference type="EMBL" id="MFC2993473.1"/>
    </source>
</evidence>
<evidence type="ECO:0000256" key="1">
    <source>
        <dbReference type="ARBA" id="ARBA00004196"/>
    </source>
</evidence>
<proteinExistence type="predicted"/>
<keyword evidence="5" id="KW-1185">Reference proteome</keyword>
<keyword evidence="2" id="KW-0175">Coiled coil</keyword>
<dbReference type="EMBL" id="JBHRSQ010000038">
    <property type="protein sequence ID" value="MFC2993473.1"/>
    <property type="molecule type" value="Genomic_DNA"/>
</dbReference>
<dbReference type="Pfam" id="PF01590">
    <property type="entry name" value="GAF"/>
    <property type="match status" value="1"/>
</dbReference>
<dbReference type="Proteomes" id="UP001595386">
    <property type="component" value="Unassembled WGS sequence"/>
</dbReference>
<protein>
    <submittedName>
        <fullName evidence="4">Efflux RND transporter periplasmic adaptor subunit</fullName>
    </submittedName>
</protein>
<dbReference type="InterPro" id="IPR003018">
    <property type="entry name" value="GAF"/>
</dbReference>
<dbReference type="Gene3D" id="3.30.450.40">
    <property type="match status" value="1"/>
</dbReference>
<gene>
    <name evidence="4" type="ORF">ACFODV_15740</name>
</gene>
<dbReference type="InterPro" id="IPR050465">
    <property type="entry name" value="UPF0194_transport"/>
</dbReference>
<dbReference type="SUPFAM" id="SSF55781">
    <property type="entry name" value="GAF domain-like"/>
    <property type="match status" value="1"/>
</dbReference>
<feature type="domain" description="GAF" evidence="3">
    <location>
        <begin position="189"/>
        <end position="322"/>
    </location>
</feature>
<organism evidence="4 5">
    <name type="scientific">Halomonas tibetensis</name>
    <dbReference type="NCBI Taxonomy" id="2259590"/>
    <lineage>
        <taxon>Bacteria</taxon>
        <taxon>Pseudomonadati</taxon>
        <taxon>Pseudomonadota</taxon>
        <taxon>Gammaproteobacteria</taxon>
        <taxon>Oceanospirillales</taxon>
        <taxon>Halomonadaceae</taxon>
        <taxon>Halomonas</taxon>
    </lineage>
</organism>
<dbReference type="InterPro" id="IPR029016">
    <property type="entry name" value="GAF-like_dom_sf"/>
</dbReference>
<accession>A0ABV7B9S3</accession>
<comment type="caution">
    <text evidence="4">The sequence shown here is derived from an EMBL/GenBank/DDBJ whole genome shotgun (WGS) entry which is preliminary data.</text>
</comment>
<evidence type="ECO:0000256" key="2">
    <source>
        <dbReference type="ARBA" id="ARBA00023054"/>
    </source>
</evidence>
<comment type="subcellular location">
    <subcellularLocation>
        <location evidence="1">Cell envelope</location>
    </subcellularLocation>
</comment>
<name>A0ABV7B9S3_9GAMM</name>
<dbReference type="PANTHER" id="PTHR32347:SF23">
    <property type="entry name" value="BLL5650 PROTEIN"/>
    <property type="match status" value="1"/>
</dbReference>
<dbReference type="RefSeq" id="WP_379761143.1">
    <property type="nucleotide sequence ID" value="NZ_JBHRSQ010000038.1"/>
</dbReference>
<evidence type="ECO:0000313" key="5">
    <source>
        <dbReference type="Proteomes" id="UP001595386"/>
    </source>
</evidence>
<sequence length="625" mass="68592">MEGAAARRHQDASGHDRIAFLDQALWKRLADADDESTYLQAWLSLQSSMIPGCRSMVVLFHEVEDALLVPVAAWPDASPTTESLSEAVDAAVATASGAARRIAMEDGSEGRFALALPVLFNARLEAVVALEVAGAEKEGLPELMRRLQWGVAWLETLLWRRRAENEAQQRERVEAAFDLLAPVLDARHLRDACDSLASELAARLNAERVAVGLNRRGRLKIVSLSHTAVADNRMQAMRLLAAAMHEALDQDATLMHPAPTGQMFSTLAHARLLEQSGCGAVVSVPLAWGDQRVGVILVEFSELAPVDDHLLDTLETVASSVAPVLDARRRSDRWLLGRGWDSLVEGAGALFGPRHLGMKLVAVMLAGLVAYLSVATGPFRITSDALIEGSVQRTLAAPFDGYVSQASVRPGDIVFAGQVLAELDATDRQLELLQWLSMERQRQLEYERALAEGDRSAVAVAAAQIDQASAQADLAREQIRRSQLVAPFDAYVLSGDLTRSIGGALSGGEPMLELAPLDAYRVVVQVDERDIGYLAEQQQGQLVLSALPEQVLEFQVERITPVSEPGEGNNRFRVEGVLQDPDALLRLRPGMEGVAKVSVDERRRAWIWSYKIIDWFRLKLWRWWP</sequence>